<evidence type="ECO:0008006" key="3">
    <source>
        <dbReference type="Google" id="ProtNLM"/>
    </source>
</evidence>
<sequence length="268" mass="30814">MVIKVMENDLGVDFSPNKLLPSPSVHSFWKKMVLNSEWYKEFLRILGSDIHFKLSDKKDLKNPKLRLVLRKKYEHTLQIYSKYFPESSIIQLDKNNKESLWPFNYLLSPSEESDSELESPKKKNSPPITCIPMNISSTFFSSPSAHFSSSYSSSSSSIPMISNNSTPCASLESSPLGSPITSIVRSNSQAETIKIIVDSKTETLFYRVPIKQKFKEILKNFIERNPTLIYFYNDFEVSMLDTPKSLDMEHDDIIEGREEVKEPHQQLV</sequence>
<name>A0AAN7U627_9MYCE</name>
<dbReference type="Gene3D" id="3.10.20.90">
    <property type="entry name" value="Phosphatidylinositol 3-kinase Catalytic Subunit, Chain A, domain 1"/>
    <property type="match status" value="1"/>
</dbReference>
<reference evidence="1 2" key="1">
    <citation type="submission" date="2023-11" db="EMBL/GenBank/DDBJ databases">
        <title>Dfirmibasis_genome.</title>
        <authorList>
            <person name="Edelbroek B."/>
            <person name="Kjellin J."/>
            <person name="Jerlstrom-Hultqvist J."/>
            <person name="Soderbom F."/>
        </authorList>
    </citation>
    <scope>NUCLEOTIDE SEQUENCE [LARGE SCALE GENOMIC DNA]</scope>
    <source>
        <strain evidence="1 2">TNS-C-14</strain>
    </source>
</reference>
<proteinExistence type="predicted"/>
<dbReference type="EMBL" id="JAVFKY010000003">
    <property type="protein sequence ID" value="KAK5579675.1"/>
    <property type="molecule type" value="Genomic_DNA"/>
</dbReference>
<dbReference type="Proteomes" id="UP001344447">
    <property type="component" value="Unassembled WGS sequence"/>
</dbReference>
<accession>A0AAN7U627</accession>
<organism evidence="1 2">
    <name type="scientific">Dictyostelium firmibasis</name>
    <dbReference type="NCBI Taxonomy" id="79012"/>
    <lineage>
        <taxon>Eukaryota</taxon>
        <taxon>Amoebozoa</taxon>
        <taxon>Evosea</taxon>
        <taxon>Eumycetozoa</taxon>
        <taxon>Dictyostelia</taxon>
        <taxon>Dictyosteliales</taxon>
        <taxon>Dictyosteliaceae</taxon>
        <taxon>Dictyostelium</taxon>
    </lineage>
</organism>
<protein>
    <recommendedName>
        <fullName evidence="3">Rad60/SUMO-like domain-containing protein</fullName>
    </recommendedName>
</protein>
<evidence type="ECO:0000313" key="2">
    <source>
        <dbReference type="Proteomes" id="UP001344447"/>
    </source>
</evidence>
<dbReference type="AlphaFoldDB" id="A0AAN7U627"/>
<gene>
    <name evidence="1" type="ORF">RB653_009360</name>
</gene>
<evidence type="ECO:0000313" key="1">
    <source>
        <dbReference type="EMBL" id="KAK5579675.1"/>
    </source>
</evidence>
<dbReference type="CDD" id="cd01763">
    <property type="entry name" value="Ubl_SUMO_like"/>
    <property type="match status" value="1"/>
</dbReference>
<comment type="caution">
    <text evidence="1">The sequence shown here is derived from an EMBL/GenBank/DDBJ whole genome shotgun (WGS) entry which is preliminary data.</text>
</comment>
<keyword evidence="2" id="KW-1185">Reference proteome</keyword>